<evidence type="ECO:0000256" key="1">
    <source>
        <dbReference type="SAM" id="MobiDB-lite"/>
    </source>
</evidence>
<feature type="region of interest" description="Disordered" evidence="1">
    <location>
        <begin position="1"/>
        <end position="75"/>
    </location>
</feature>
<dbReference type="AlphaFoldDB" id="A0A061SG17"/>
<feature type="compositionally biased region" description="Polar residues" evidence="1">
    <location>
        <begin position="60"/>
        <end position="69"/>
    </location>
</feature>
<dbReference type="GO" id="GO:0010027">
    <property type="term" value="P:thylakoid membrane organization"/>
    <property type="evidence" value="ECO:0007669"/>
    <property type="project" value="InterPro"/>
</dbReference>
<feature type="region of interest" description="Disordered" evidence="1">
    <location>
        <begin position="130"/>
        <end position="160"/>
    </location>
</feature>
<organism evidence="2">
    <name type="scientific">Tetraselmis sp. GSL018</name>
    <dbReference type="NCBI Taxonomy" id="582737"/>
    <lineage>
        <taxon>Eukaryota</taxon>
        <taxon>Viridiplantae</taxon>
        <taxon>Chlorophyta</taxon>
        <taxon>core chlorophytes</taxon>
        <taxon>Chlorodendrophyceae</taxon>
        <taxon>Chlorodendrales</taxon>
        <taxon>Chlorodendraceae</taxon>
        <taxon>Tetraselmis</taxon>
    </lineage>
</organism>
<dbReference type="PANTHER" id="PTHR35745:SF1">
    <property type="entry name" value="OS04G0513000 PROTEIN"/>
    <property type="match status" value="1"/>
</dbReference>
<name>A0A061SG17_9CHLO</name>
<gene>
    <name evidence="2" type="ORF">TSPGSL018_7017</name>
</gene>
<dbReference type="PANTHER" id="PTHR35745">
    <property type="entry name" value="BNACNNG14650D PROTEIN"/>
    <property type="match status" value="1"/>
</dbReference>
<sequence>MPGISLLQLQLRPTSRSSSEPRKVRSRVVCSMAPMGRRKDSRRAFPRSDNGSVPYERQGKASNRPSRSPTPGPESLSEVFYFGAALVETISERLSNSLVELVSEVSKAAAELPDTLEELQEEVAVRARAQIGREQASSARQSRGLPPASRASGGDPQEVVDELRAELAAAKALVQALKNASSGDGSPQGSPSP</sequence>
<evidence type="ECO:0000313" key="2">
    <source>
        <dbReference type="EMBL" id="JAC81845.1"/>
    </source>
</evidence>
<dbReference type="InterPro" id="IPR040003">
    <property type="entry name" value="PG18-like"/>
</dbReference>
<protein>
    <submittedName>
        <fullName evidence="2">Uncharacterized protein</fullName>
    </submittedName>
</protein>
<dbReference type="Pfam" id="PF20711">
    <property type="entry name" value="DUF6825"/>
    <property type="match status" value="1"/>
</dbReference>
<dbReference type="EMBL" id="GBEZ01003283">
    <property type="protein sequence ID" value="JAC81845.1"/>
    <property type="molecule type" value="Transcribed_RNA"/>
</dbReference>
<accession>A0A061SG17</accession>
<feature type="compositionally biased region" description="Polar residues" evidence="1">
    <location>
        <begin position="7"/>
        <end position="18"/>
    </location>
</feature>
<reference evidence="2" key="1">
    <citation type="submission" date="2014-05" db="EMBL/GenBank/DDBJ databases">
        <title>The transcriptome of the halophilic microalga Tetraselmis sp. GSL018 isolated from the Great Salt Lake, Utah.</title>
        <authorList>
            <person name="Jinkerson R.E."/>
            <person name="D'Adamo S."/>
            <person name="Posewitz M.C."/>
        </authorList>
    </citation>
    <scope>NUCLEOTIDE SEQUENCE</scope>
    <source>
        <strain evidence="2">GSL018</strain>
    </source>
</reference>
<proteinExistence type="predicted"/>